<protein>
    <recommendedName>
        <fullName evidence="7">RING-type domain-containing protein</fullName>
    </recommendedName>
</protein>
<evidence type="ECO:0000256" key="1">
    <source>
        <dbReference type="ARBA" id="ARBA00022614"/>
    </source>
</evidence>
<keyword evidence="1" id="KW-0433">Leucine-rich repeat</keyword>
<dbReference type="Pfam" id="PF00097">
    <property type="entry name" value="zf-C3HC4"/>
    <property type="match status" value="1"/>
</dbReference>
<dbReference type="PROSITE" id="PS51450">
    <property type="entry name" value="LRR"/>
    <property type="match status" value="1"/>
</dbReference>
<dbReference type="Gene3D" id="3.80.10.10">
    <property type="entry name" value="Ribonuclease Inhibitor"/>
    <property type="match status" value="2"/>
</dbReference>
<dbReference type="PANTHER" id="PTHR24106">
    <property type="entry name" value="NACHT, LRR AND CARD DOMAINS-CONTAINING"/>
    <property type="match status" value="1"/>
</dbReference>
<dbReference type="SMART" id="SM00368">
    <property type="entry name" value="LRR_RI"/>
    <property type="match status" value="7"/>
</dbReference>
<evidence type="ECO:0000256" key="5">
    <source>
        <dbReference type="ARBA" id="ARBA00022833"/>
    </source>
</evidence>
<dbReference type="GO" id="GO:0008270">
    <property type="term" value="F:zinc ion binding"/>
    <property type="evidence" value="ECO:0007669"/>
    <property type="project" value="UniProtKB-KW"/>
</dbReference>
<dbReference type="InterPro" id="IPR032675">
    <property type="entry name" value="LRR_dom_sf"/>
</dbReference>
<dbReference type="AlphaFoldDB" id="A0AAN8RBK3"/>
<dbReference type="InterPro" id="IPR017907">
    <property type="entry name" value="Znf_RING_CS"/>
</dbReference>
<sequence length="451" mass="50341">MEHSSEWSWRAGLSEHQSSCSVCEQGLRDPVSFICGHRVCRQCIDSYRDQPGLSGDPGCPQCGKRSRTHPEPNLLQLQQPGIRHQEKDQHVEEHRVASISTSIRAQDGSVIIAPFIYNSTVRDIIITVPKTEAPHSCSTQQGELSIEEVQDEFDLVKYNTSEEGHDRLVPAVRNCRKARLSGYTLSNQVCDTLASVLQSAYSPLRELDLRNSELFDDGELILFSGLEDPHCKLETLRLAGCGITGESCEILVSLKLSLIELDLSYNRLKDFGVKLLAAELLSLHCKLEKLRLNRCCLTEDCCEELASALSSTSSHLRELDLSHNDLQDSGVKLLSDGLGHQNCRLEILRLSFCKVTEEGCAALASALRSNPSHLRELDLSFNHPGDSGVKLLSAKLEEARCKLNVDHNEEIWIEPQLLKKYACEPILDLNTVTLKKSQQHSQESENFCIVN</sequence>
<keyword evidence="2" id="KW-0479">Metal-binding</keyword>
<dbReference type="EMBL" id="JAGTTL010000006">
    <property type="protein sequence ID" value="KAK6320917.1"/>
    <property type="molecule type" value="Genomic_DNA"/>
</dbReference>
<evidence type="ECO:0000256" key="6">
    <source>
        <dbReference type="PROSITE-ProRule" id="PRU00175"/>
    </source>
</evidence>
<dbReference type="PROSITE" id="PS00518">
    <property type="entry name" value="ZF_RING_1"/>
    <property type="match status" value="1"/>
</dbReference>
<reference evidence="8 9" key="1">
    <citation type="submission" date="2021-04" db="EMBL/GenBank/DDBJ databases">
        <authorList>
            <person name="De Guttry C."/>
            <person name="Zahm M."/>
            <person name="Klopp C."/>
            <person name="Cabau C."/>
            <person name="Louis A."/>
            <person name="Berthelot C."/>
            <person name="Parey E."/>
            <person name="Roest Crollius H."/>
            <person name="Montfort J."/>
            <person name="Robinson-Rechavi M."/>
            <person name="Bucao C."/>
            <person name="Bouchez O."/>
            <person name="Gislard M."/>
            <person name="Lluch J."/>
            <person name="Milhes M."/>
            <person name="Lampietro C."/>
            <person name="Lopez Roques C."/>
            <person name="Donnadieu C."/>
            <person name="Braasch I."/>
            <person name="Desvignes T."/>
            <person name="Postlethwait J."/>
            <person name="Bobe J."/>
            <person name="Wedekind C."/>
            <person name="Guiguen Y."/>
        </authorList>
    </citation>
    <scope>NUCLEOTIDE SEQUENCE [LARGE SCALE GENOMIC DNA]</scope>
    <source>
        <strain evidence="8">Cs_M1</strain>
        <tissue evidence="8">Blood</tissue>
    </source>
</reference>
<keyword evidence="3" id="KW-0677">Repeat</keyword>
<dbReference type="SUPFAM" id="SSF57850">
    <property type="entry name" value="RING/U-box"/>
    <property type="match status" value="1"/>
</dbReference>
<name>A0AAN8RBK3_9TELE</name>
<dbReference type="SUPFAM" id="SSF52047">
    <property type="entry name" value="RNI-like"/>
    <property type="match status" value="1"/>
</dbReference>
<dbReference type="InterPro" id="IPR001611">
    <property type="entry name" value="Leu-rich_rpt"/>
</dbReference>
<dbReference type="Proteomes" id="UP001356427">
    <property type="component" value="Unassembled WGS sequence"/>
</dbReference>
<evidence type="ECO:0000256" key="3">
    <source>
        <dbReference type="ARBA" id="ARBA00022737"/>
    </source>
</evidence>
<dbReference type="InterPro" id="IPR018957">
    <property type="entry name" value="Znf_C3HC4_RING-type"/>
</dbReference>
<dbReference type="InterPro" id="IPR051261">
    <property type="entry name" value="NLR"/>
</dbReference>
<dbReference type="SMART" id="SM00184">
    <property type="entry name" value="RING"/>
    <property type="match status" value="1"/>
</dbReference>
<feature type="domain" description="RING-type" evidence="7">
    <location>
        <begin position="20"/>
        <end position="62"/>
    </location>
</feature>
<evidence type="ECO:0000256" key="2">
    <source>
        <dbReference type="ARBA" id="ARBA00022723"/>
    </source>
</evidence>
<dbReference type="InterPro" id="IPR013083">
    <property type="entry name" value="Znf_RING/FYVE/PHD"/>
</dbReference>
<organism evidence="8 9">
    <name type="scientific">Coregonus suidteri</name>
    <dbReference type="NCBI Taxonomy" id="861788"/>
    <lineage>
        <taxon>Eukaryota</taxon>
        <taxon>Metazoa</taxon>
        <taxon>Chordata</taxon>
        <taxon>Craniata</taxon>
        <taxon>Vertebrata</taxon>
        <taxon>Euteleostomi</taxon>
        <taxon>Actinopterygii</taxon>
        <taxon>Neopterygii</taxon>
        <taxon>Teleostei</taxon>
        <taxon>Protacanthopterygii</taxon>
        <taxon>Salmoniformes</taxon>
        <taxon>Salmonidae</taxon>
        <taxon>Coregoninae</taxon>
        <taxon>Coregonus</taxon>
    </lineage>
</organism>
<dbReference type="InterPro" id="IPR001841">
    <property type="entry name" value="Znf_RING"/>
</dbReference>
<proteinExistence type="predicted"/>
<dbReference type="Pfam" id="PF13516">
    <property type="entry name" value="LRR_6"/>
    <property type="match status" value="5"/>
</dbReference>
<dbReference type="Gene3D" id="3.30.40.10">
    <property type="entry name" value="Zinc/RING finger domain, C3HC4 (zinc finger)"/>
    <property type="match status" value="1"/>
</dbReference>
<keyword evidence="5" id="KW-0862">Zinc</keyword>
<evidence type="ECO:0000313" key="9">
    <source>
        <dbReference type="Proteomes" id="UP001356427"/>
    </source>
</evidence>
<gene>
    <name evidence="8" type="ORF">J4Q44_G00078930</name>
</gene>
<evidence type="ECO:0000259" key="7">
    <source>
        <dbReference type="PROSITE" id="PS50089"/>
    </source>
</evidence>
<keyword evidence="9" id="KW-1185">Reference proteome</keyword>
<accession>A0AAN8RBK3</accession>
<dbReference type="PROSITE" id="PS50089">
    <property type="entry name" value="ZF_RING_2"/>
    <property type="match status" value="1"/>
</dbReference>
<comment type="caution">
    <text evidence="8">The sequence shown here is derived from an EMBL/GenBank/DDBJ whole genome shotgun (WGS) entry which is preliminary data.</text>
</comment>
<evidence type="ECO:0000256" key="4">
    <source>
        <dbReference type="ARBA" id="ARBA00022771"/>
    </source>
</evidence>
<evidence type="ECO:0000313" key="8">
    <source>
        <dbReference type="EMBL" id="KAK6320917.1"/>
    </source>
</evidence>
<keyword evidence="4 6" id="KW-0863">Zinc-finger</keyword>